<evidence type="ECO:0000313" key="1">
    <source>
        <dbReference type="EMBL" id="CCF83648.1"/>
    </source>
</evidence>
<dbReference type="Proteomes" id="UP000004221">
    <property type="component" value="Unassembled WGS sequence"/>
</dbReference>
<dbReference type="EMBL" id="CAGS01000171">
    <property type="protein sequence ID" value="CCF83648.1"/>
    <property type="molecule type" value="Genomic_DNA"/>
</dbReference>
<dbReference type="RefSeq" id="WP_008477120.1">
    <property type="nucleotide sequence ID" value="NZ_CAGS01000171.1"/>
</dbReference>
<keyword evidence="2" id="KW-1185">Reference proteome</keyword>
<evidence type="ECO:0000313" key="2">
    <source>
        <dbReference type="Proteomes" id="UP000004221"/>
    </source>
</evidence>
<organism evidence="1 2">
    <name type="scientific">Nitrolancea hollandica Lb</name>
    <dbReference type="NCBI Taxonomy" id="1129897"/>
    <lineage>
        <taxon>Bacteria</taxon>
        <taxon>Pseudomonadati</taxon>
        <taxon>Thermomicrobiota</taxon>
        <taxon>Thermomicrobia</taxon>
        <taxon>Sphaerobacterales</taxon>
        <taxon>Sphaerobacterineae</taxon>
        <taxon>Sphaerobacteraceae</taxon>
        <taxon>Nitrolancea</taxon>
    </lineage>
</organism>
<gene>
    <name evidence="1" type="ORF">NITHO_2520023</name>
</gene>
<proteinExistence type="predicted"/>
<dbReference type="AlphaFoldDB" id="I4EG36"/>
<name>I4EG36_9BACT</name>
<comment type="caution">
    <text evidence="1">The sequence shown here is derived from an EMBL/GenBank/DDBJ whole genome shotgun (WGS) entry which is preliminary data.</text>
</comment>
<sequence length="156" mass="16787">MAKAIVSQESIRVDGLKELRAALKEIGPKVPRELTKANKRVVTQTVVPKARAKAAALSVSNAAGGTSRMGHIAVGTIKASASATAANIVAGGKRAPWFPGMEFGSHGKRPRTRQFPAVKRPGYVLWPTIIAAREEIIDAYRTEIEALWDRAVPHIE</sequence>
<reference evidence="1 2" key="1">
    <citation type="journal article" date="2012" name="ISME J.">
        <title>Nitrification expanded: discovery, physiology and genomics of a nitrite-oxidizing bacterium from the phylum Chloroflexi.</title>
        <authorList>
            <person name="Sorokin D.Y."/>
            <person name="Lucker S."/>
            <person name="Vejmelkova D."/>
            <person name="Kostrikina N.A."/>
            <person name="Kleerebezem R."/>
            <person name="Rijpstra W.I."/>
            <person name="Damste J.S."/>
            <person name="Le Paslier D."/>
            <person name="Muyzer G."/>
            <person name="Wagner M."/>
            <person name="van Loosdrecht M.C."/>
            <person name="Daims H."/>
        </authorList>
    </citation>
    <scope>NUCLEOTIDE SEQUENCE [LARGE SCALE GENOMIC DNA]</scope>
    <source>
        <strain evidence="2">none</strain>
    </source>
</reference>
<evidence type="ECO:0008006" key="3">
    <source>
        <dbReference type="Google" id="ProtNLM"/>
    </source>
</evidence>
<protein>
    <recommendedName>
        <fullName evidence="3">Phage protein, HK97 gp10 family</fullName>
    </recommendedName>
</protein>
<accession>I4EG36</accession>